<feature type="coiled-coil region" evidence="1">
    <location>
        <begin position="6"/>
        <end position="83"/>
    </location>
</feature>
<evidence type="ECO:0000313" key="3">
    <source>
        <dbReference type="Proteomes" id="UP000009226"/>
    </source>
</evidence>
<keyword evidence="1" id="KW-0175">Coiled coil</keyword>
<proteinExistence type="predicted"/>
<protein>
    <submittedName>
        <fullName evidence="2">Uncharacterized protein</fullName>
    </submittedName>
</protein>
<evidence type="ECO:0000256" key="1">
    <source>
        <dbReference type="SAM" id="Coils"/>
    </source>
</evidence>
<evidence type="ECO:0000313" key="2">
    <source>
        <dbReference type="EMBL" id="AEF94818.1"/>
    </source>
</evidence>
<accession>F6B946</accession>
<gene>
    <name evidence="2" type="ordered locus">Desca_1977</name>
</gene>
<sequence length="117" mass="13809">MSEQILLQILEELKSINQRVGNLEQNQLKLETKIETEVTEKIRGLYDFREVVNDNFTKTNNNLEALADRIDDLKEEVLLNRRETIEKLDSLDSSIMYLATKLTQHDMQLFDLKRRAK</sequence>
<reference evidence="2" key="1">
    <citation type="submission" date="2011-05" db="EMBL/GenBank/DDBJ databases">
        <title>Complete sequence of Desulfotomaculum carboxydivorans CO-1-SRB.</title>
        <authorList>
            <consortium name="US DOE Joint Genome Institute"/>
            <person name="Lucas S."/>
            <person name="Han J."/>
            <person name="Lapidus A."/>
            <person name="Cheng J.-F."/>
            <person name="Goodwin L."/>
            <person name="Pitluck S."/>
            <person name="Peters L."/>
            <person name="Mikhailova N."/>
            <person name="Lu M."/>
            <person name="Han C."/>
            <person name="Tapia R."/>
            <person name="Land M."/>
            <person name="Hauser L."/>
            <person name="Kyrpides N."/>
            <person name="Ivanova N."/>
            <person name="Pagani I."/>
            <person name="Stams A."/>
            <person name="Plugge C."/>
            <person name="Muyzer G."/>
            <person name="Kuever J."/>
            <person name="Parshina S."/>
            <person name="Ivanova A."/>
            <person name="Nazina T."/>
            <person name="Woyke T."/>
        </authorList>
    </citation>
    <scope>NUCLEOTIDE SEQUENCE [LARGE SCALE GENOMIC DNA]</scope>
    <source>
        <strain evidence="2">CO-1-SRB</strain>
    </source>
</reference>
<dbReference type="AlphaFoldDB" id="F6B946"/>
<dbReference type="HOGENOM" id="CLU_2080975_0_0_9"/>
<name>F6B946_DESCC</name>
<organism evidence="2 3">
    <name type="scientific">Desulfotomaculum nigrificans (strain DSM 14880 / VKM B-2319 / CO-1-SRB)</name>
    <name type="common">Desulfotomaculum carboxydivorans</name>
    <dbReference type="NCBI Taxonomy" id="868595"/>
    <lineage>
        <taxon>Bacteria</taxon>
        <taxon>Bacillati</taxon>
        <taxon>Bacillota</taxon>
        <taxon>Clostridia</taxon>
        <taxon>Eubacteriales</taxon>
        <taxon>Desulfotomaculaceae</taxon>
        <taxon>Desulfotomaculum</taxon>
    </lineage>
</organism>
<dbReference type="Proteomes" id="UP000009226">
    <property type="component" value="Chromosome"/>
</dbReference>
<keyword evidence="3" id="KW-1185">Reference proteome</keyword>
<dbReference type="EMBL" id="CP002736">
    <property type="protein sequence ID" value="AEF94818.1"/>
    <property type="molecule type" value="Genomic_DNA"/>
</dbReference>
<dbReference type="KEGG" id="dca:Desca_1977"/>
<dbReference type="RefSeq" id="WP_003545856.1">
    <property type="nucleotide sequence ID" value="NC_015565.1"/>
</dbReference>